<dbReference type="STRING" id="42253.NITMOv2_1666"/>
<evidence type="ECO:0000313" key="2">
    <source>
        <dbReference type="Proteomes" id="UP000069205"/>
    </source>
</evidence>
<dbReference type="EMBL" id="CP011801">
    <property type="protein sequence ID" value="ALA58088.1"/>
    <property type="molecule type" value="Genomic_DNA"/>
</dbReference>
<name>A0A0K2GAW5_NITMO</name>
<gene>
    <name evidence="1" type="ORF">NITMOv2_1666</name>
</gene>
<dbReference type="PATRIC" id="fig|42253.5.peg.1637"/>
<accession>A0A0K2GAW5</accession>
<reference evidence="1 2" key="1">
    <citation type="journal article" date="2015" name="Proc. Natl. Acad. Sci. U.S.A.">
        <title>Expanded metabolic versatility of ubiquitous nitrite-oxidizing bacteria from the genus Nitrospira.</title>
        <authorList>
            <person name="Koch H."/>
            <person name="Lucker S."/>
            <person name="Albertsen M."/>
            <person name="Kitzinger K."/>
            <person name="Herbold C."/>
            <person name="Spieck E."/>
            <person name="Nielsen P.H."/>
            <person name="Wagner M."/>
            <person name="Daims H."/>
        </authorList>
    </citation>
    <scope>NUCLEOTIDE SEQUENCE [LARGE SCALE GENOMIC DNA]</scope>
    <source>
        <strain evidence="1 2">NSP M-1</strain>
    </source>
</reference>
<dbReference type="KEGG" id="nmv:NITMOv2_1666"/>
<keyword evidence="2" id="KW-1185">Reference proteome</keyword>
<evidence type="ECO:0000313" key="1">
    <source>
        <dbReference type="EMBL" id="ALA58088.1"/>
    </source>
</evidence>
<organism evidence="1 2">
    <name type="scientific">Nitrospira moscoviensis</name>
    <dbReference type="NCBI Taxonomy" id="42253"/>
    <lineage>
        <taxon>Bacteria</taxon>
        <taxon>Pseudomonadati</taxon>
        <taxon>Nitrospirota</taxon>
        <taxon>Nitrospiria</taxon>
        <taxon>Nitrospirales</taxon>
        <taxon>Nitrospiraceae</taxon>
        <taxon>Nitrospira</taxon>
    </lineage>
</organism>
<protein>
    <submittedName>
        <fullName evidence="1">Uncharacterized protein</fullName>
    </submittedName>
</protein>
<proteinExistence type="predicted"/>
<dbReference type="Proteomes" id="UP000069205">
    <property type="component" value="Chromosome"/>
</dbReference>
<dbReference type="AlphaFoldDB" id="A0A0K2GAW5"/>
<sequence>MECGRCHGLMVWYYIVDLLASETDGLAWRCVSCGDILDPVILSNGQRRDRLTHAI</sequence>